<dbReference type="NCBIfam" id="NF004747">
    <property type="entry name" value="PRK06078.1"/>
    <property type="match status" value="1"/>
</dbReference>
<dbReference type="Pfam" id="PF02885">
    <property type="entry name" value="Glycos_trans_3N"/>
    <property type="match status" value="1"/>
</dbReference>
<dbReference type="InterPro" id="IPR036320">
    <property type="entry name" value="Glycosyl_Trfase_fam3_N_dom_sf"/>
</dbReference>
<dbReference type="PANTHER" id="PTHR10515:SF0">
    <property type="entry name" value="THYMIDINE PHOSPHORYLASE"/>
    <property type="match status" value="1"/>
</dbReference>
<dbReference type="NCBIfam" id="TIGR02644">
    <property type="entry name" value="Y_phosphoryl"/>
    <property type="match status" value="1"/>
</dbReference>
<dbReference type="NCBIfam" id="NF004490">
    <property type="entry name" value="PRK05820.1"/>
    <property type="match status" value="1"/>
</dbReference>
<evidence type="ECO:0000256" key="3">
    <source>
        <dbReference type="ARBA" id="ARBA00006915"/>
    </source>
</evidence>
<evidence type="ECO:0000256" key="7">
    <source>
        <dbReference type="ARBA" id="ARBA00022676"/>
    </source>
</evidence>
<dbReference type="Pfam" id="PF07831">
    <property type="entry name" value="PYNP_C"/>
    <property type="match status" value="1"/>
</dbReference>
<keyword evidence="7 12" id="KW-0328">Glycosyltransferase</keyword>
<dbReference type="InterPro" id="IPR000053">
    <property type="entry name" value="Thymidine/pyrmidine_PPase"/>
</dbReference>
<dbReference type="SUPFAM" id="SSF47648">
    <property type="entry name" value="Nucleoside phosphorylase/phosphoribosyltransferase N-terminal domain"/>
    <property type="match status" value="1"/>
</dbReference>
<evidence type="ECO:0000256" key="2">
    <source>
        <dbReference type="ARBA" id="ARBA00003877"/>
    </source>
</evidence>
<gene>
    <name evidence="12" type="ORF">P6N53_04265</name>
</gene>
<dbReference type="EC" id="2.4.2.2" evidence="5"/>
<dbReference type="SUPFAM" id="SSF54680">
    <property type="entry name" value="Pyrimidine nucleoside phosphorylase C-terminal domain"/>
    <property type="match status" value="1"/>
</dbReference>
<dbReference type="InterPro" id="IPR017459">
    <property type="entry name" value="Glycosyl_Trfase_fam3_N_dom"/>
</dbReference>
<comment type="similarity">
    <text evidence="3">Belongs to the thymidine/pyrimidine-nucleoside phosphorylase family.</text>
</comment>
<comment type="caution">
    <text evidence="12">The sequence shown here is derived from an EMBL/GenBank/DDBJ whole genome shotgun (WGS) entry which is preliminary data.</text>
</comment>
<comment type="function">
    <text evidence="2">Catalyzes phosphorolysis of the pyrimidine nucleosides uridine, thymidine and 2'-deoxyuridine with the formation of the corresponding pyrimidine base and ribose-1-phosphate.</text>
</comment>
<dbReference type="InterPro" id="IPR013102">
    <property type="entry name" value="PYNP_C"/>
</dbReference>
<comment type="catalytic activity">
    <reaction evidence="1">
        <text>2'-deoxyuridine + phosphate = 2-deoxy-alpha-D-ribose 1-phosphate + uracil</text>
        <dbReference type="Rhea" id="RHEA:22824"/>
        <dbReference type="ChEBI" id="CHEBI:16450"/>
        <dbReference type="ChEBI" id="CHEBI:17568"/>
        <dbReference type="ChEBI" id="CHEBI:43474"/>
        <dbReference type="ChEBI" id="CHEBI:57259"/>
        <dbReference type="EC" id="2.4.2.2"/>
    </reaction>
</comment>
<dbReference type="Gene3D" id="3.40.1030.10">
    <property type="entry name" value="Nucleoside phosphorylase/phosphoribosyltransferase catalytic domain"/>
    <property type="match status" value="1"/>
</dbReference>
<dbReference type="Gene3D" id="1.20.970.10">
    <property type="entry name" value="Transferase, Pyrimidine Nucleoside Phosphorylase, Chain C"/>
    <property type="match status" value="1"/>
</dbReference>
<proteinExistence type="inferred from homology"/>
<reference evidence="12" key="1">
    <citation type="journal article" date="2023" name="J. Hazard. Mater.">
        <title>Anaerobic biodegradation of pyrene and benzo[a]pyrene by a new sulfate-reducing Desulforamulus aquiferis strain DSA.</title>
        <authorList>
            <person name="Zhang Z."/>
            <person name="Sun J."/>
            <person name="Gong X."/>
            <person name="Wang C."/>
            <person name="Wang H."/>
        </authorList>
    </citation>
    <scope>NUCLEOTIDE SEQUENCE</scope>
    <source>
        <strain evidence="12">DSA</strain>
    </source>
</reference>
<evidence type="ECO:0000256" key="9">
    <source>
        <dbReference type="ARBA" id="ARBA00048453"/>
    </source>
</evidence>
<dbReference type="GO" id="GO:0005829">
    <property type="term" value="C:cytosol"/>
    <property type="evidence" value="ECO:0007669"/>
    <property type="project" value="TreeGrafter"/>
</dbReference>
<name>A0AAW7ZB98_9FIRM</name>
<organism evidence="12 13">
    <name type="scientific">Desulforamulus aquiferis</name>
    <dbReference type="NCBI Taxonomy" id="1397668"/>
    <lineage>
        <taxon>Bacteria</taxon>
        <taxon>Bacillati</taxon>
        <taxon>Bacillota</taxon>
        <taxon>Clostridia</taxon>
        <taxon>Eubacteriales</taxon>
        <taxon>Peptococcaceae</taxon>
        <taxon>Desulforamulus</taxon>
    </lineage>
</organism>
<evidence type="ECO:0000259" key="11">
    <source>
        <dbReference type="SMART" id="SM00941"/>
    </source>
</evidence>
<dbReference type="PANTHER" id="PTHR10515">
    <property type="entry name" value="THYMIDINE PHOSPHORYLASE"/>
    <property type="match status" value="1"/>
</dbReference>
<comment type="catalytic activity">
    <reaction evidence="10">
        <text>thymidine + phosphate = 2-deoxy-alpha-D-ribose 1-phosphate + thymine</text>
        <dbReference type="Rhea" id="RHEA:16037"/>
        <dbReference type="ChEBI" id="CHEBI:17748"/>
        <dbReference type="ChEBI" id="CHEBI:17821"/>
        <dbReference type="ChEBI" id="CHEBI:43474"/>
        <dbReference type="ChEBI" id="CHEBI:57259"/>
        <dbReference type="EC" id="2.4.2.2"/>
    </reaction>
</comment>
<dbReference type="GO" id="GO:0006213">
    <property type="term" value="P:pyrimidine nucleoside metabolic process"/>
    <property type="evidence" value="ECO:0007669"/>
    <property type="project" value="InterPro"/>
</dbReference>
<feature type="domain" description="Pyrimidine nucleoside phosphorylase C-terminal" evidence="11">
    <location>
        <begin position="345"/>
        <end position="419"/>
    </location>
</feature>
<evidence type="ECO:0000256" key="1">
    <source>
        <dbReference type="ARBA" id="ARBA00001066"/>
    </source>
</evidence>
<dbReference type="GO" id="GO:0006206">
    <property type="term" value="P:pyrimidine nucleobase metabolic process"/>
    <property type="evidence" value="ECO:0007669"/>
    <property type="project" value="InterPro"/>
</dbReference>
<dbReference type="InterPro" id="IPR017872">
    <property type="entry name" value="Pyrmidine_PPase_CS"/>
</dbReference>
<dbReference type="FunFam" id="3.40.1030.10:FF:000003">
    <property type="entry name" value="Pyrimidine-nucleoside phosphorylase"/>
    <property type="match status" value="1"/>
</dbReference>
<accession>A0AAW7ZB98</accession>
<evidence type="ECO:0000256" key="6">
    <source>
        <dbReference type="ARBA" id="ARBA00014680"/>
    </source>
</evidence>
<evidence type="ECO:0000313" key="13">
    <source>
        <dbReference type="Proteomes" id="UP001172911"/>
    </source>
</evidence>
<dbReference type="InterPro" id="IPR018090">
    <property type="entry name" value="Pyrmidine_PPas_bac/euk"/>
</dbReference>
<dbReference type="InterPro" id="IPR035902">
    <property type="entry name" value="Nuc_phospho_transferase"/>
</dbReference>
<evidence type="ECO:0000256" key="8">
    <source>
        <dbReference type="ARBA" id="ARBA00022679"/>
    </source>
</evidence>
<keyword evidence="13" id="KW-1185">Reference proteome</keyword>
<dbReference type="EMBL" id="JARPTC010000005">
    <property type="protein sequence ID" value="MDO7786434.1"/>
    <property type="molecule type" value="Genomic_DNA"/>
</dbReference>
<keyword evidence="8 12" id="KW-0808">Transferase</keyword>
<evidence type="ECO:0000256" key="5">
    <source>
        <dbReference type="ARBA" id="ARBA00011889"/>
    </source>
</evidence>
<dbReference type="PROSITE" id="PS00647">
    <property type="entry name" value="THYMID_PHOSPHORYLASE"/>
    <property type="match status" value="1"/>
</dbReference>
<dbReference type="Proteomes" id="UP001172911">
    <property type="component" value="Unassembled WGS sequence"/>
</dbReference>
<dbReference type="AlphaFoldDB" id="A0AAW7ZB98"/>
<dbReference type="Pfam" id="PF00591">
    <property type="entry name" value="Glycos_transf_3"/>
    <property type="match status" value="1"/>
</dbReference>
<comment type="catalytic activity">
    <reaction evidence="9">
        <text>uridine + phosphate = alpha-D-ribose 1-phosphate + uracil</text>
        <dbReference type="Rhea" id="RHEA:24388"/>
        <dbReference type="ChEBI" id="CHEBI:16704"/>
        <dbReference type="ChEBI" id="CHEBI:17568"/>
        <dbReference type="ChEBI" id="CHEBI:43474"/>
        <dbReference type="ChEBI" id="CHEBI:57720"/>
        <dbReference type="EC" id="2.4.2.2"/>
    </reaction>
</comment>
<dbReference type="Gene3D" id="3.90.1170.30">
    <property type="entry name" value="Pyrimidine nucleoside phosphorylase-like, C-terminal domain"/>
    <property type="match status" value="1"/>
</dbReference>
<dbReference type="RefSeq" id="WP_304541458.1">
    <property type="nucleotide sequence ID" value="NZ_JARPTC010000005.1"/>
</dbReference>
<reference evidence="12" key="2">
    <citation type="submission" date="2023-03" db="EMBL/GenBank/DDBJ databases">
        <authorList>
            <person name="Zhang Z."/>
        </authorList>
    </citation>
    <scope>NUCLEOTIDE SEQUENCE</scope>
    <source>
        <strain evidence="12">DSA</strain>
    </source>
</reference>
<dbReference type="GO" id="GO:0004645">
    <property type="term" value="F:1,4-alpha-oligoglucan phosphorylase activity"/>
    <property type="evidence" value="ECO:0007669"/>
    <property type="project" value="InterPro"/>
</dbReference>
<dbReference type="GO" id="GO:0009032">
    <property type="term" value="F:thymidine phosphorylase activity"/>
    <property type="evidence" value="ECO:0007669"/>
    <property type="project" value="TreeGrafter"/>
</dbReference>
<dbReference type="SMART" id="SM00941">
    <property type="entry name" value="PYNP_C"/>
    <property type="match status" value="1"/>
</dbReference>
<dbReference type="PIRSF" id="PIRSF000478">
    <property type="entry name" value="TP_PyNP"/>
    <property type="match status" value="1"/>
</dbReference>
<comment type="subunit">
    <text evidence="4">Homodimer.</text>
</comment>
<evidence type="ECO:0000256" key="4">
    <source>
        <dbReference type="ARBA" id="ARBA00011738"/>
    </source>
</evidence>
<sequence>MRMYDIILKKRRGLELTTAEIDFFIDGYTKDEIPDYQVSALLMAIFFQGFTEREIGDLTMAMAESGEQTDLKSIPGIKVDKHSTGGVGDKTTLILGPLVAAAGVPVAKMSGRGLGHTGGTIDKLEAIPGFRVALDNAAFIEQVNRVKIAVVAQTGNLAPADKKLYALRDVTATVDSIPLIAASVMSKKIAAGADAIVLDVKVGSGAFMKKSEDAFNLARTMVDIGTRVGRKTVALVTDMDQPLGYAIGNALEVKEAIATLKGQGPKDLHELCMHLGSEMLVLAGVDKDTAKARERLEKIIFEGQALEKFKEFIVAQGGDPEVCSKEGLLPPAEIIYPVSSLEEGYVTEIDAEQIGLAAMSLGAGRATKDAAIDLSVGLVLKKKIGEGIGKGEIIAELHAAKGQELLGAEDMVRNAYTIGHNKPAVREIVLGRV</sequence>
<dbReference type="SUPFAM" id="SSF52418">
    <property type="entry name" value="Nucleoside phosphorylase/phosphoribosyltransferase catalytic domain"/>
    <property type="match status" value="1"/>
</dbReference>
<dbReference type="InterPro" id="IPR000312">
    <property type="entry name" value="Glycosyl_Trfase_fam3"/>
</dbReference>
<evidence type="ECO:0000256" key="10">
    <source>
        <dbReference type="ARBA" id="ARBA00048525"/>
    </source>
</evidence>
<protein>
    <recommendedName>
        <fullName evidence="6">Pyrimidine-nucleoside phosphorylase</fullName>
        <ecNumber evidence="5">2.4.2.2</ecNumber>
    </recommendedName>
</protein>
<dbReference type="InterPro" id="IPR036566">
    <property type="entry name" value="PYNP-like_C_sf"/>
</dbReference>
<evidence type="ECO:0000313" key="12">
    <source>
        <dbReference type="EMBL" id="MDO7786434.1"/>
    </source>
</evidence>